<organism evidence="2 3">
    <name type="scientific">Coprinopsis cinerea (strain Okayama-7 / 130 / ATCC MYA-4618 / FGSC 9003)</name>
    <name type="common">Inky cap fungus</name>
    <name type="synonym">Hormographiella aspergillata</name>
    <dbReference type="NCBI Taxonomy" id="240176"/>
    <lineage>
        <taxon>Eukaryota</taxon>
        <taxon>Fungi</taxon>
        <taxon>Dikarya</taxon>
        <taxon>Basidiomycota</taxon>
        <taxon>Agaricomycotina</taxon>
        <taxon>Agaricomycetes</taxon>
        <taxon>Agaricomycetidae</taxon>
        <taxon>Agaricales</taxon>
        <taxon>Agaricineae</taxon>
        <taxon>Psathyrellaceae</taxon>
        <taxon>Coprinopsis</taxon>
    </lineage>
</organism>
<dbReference type="KEGG" id="cci:CC1G_13968"/>
<feature type="compositionally biased region" description="Low complexity" evidence="1">
    <location>
        <begin position="15"/>
        <end position="25"/>
    </location>
</feature>
<comment type="caution">
    <text evidence="2">The sequence shown here is derived from an EMBL/GenBank/DDBJ whole genome shotgun (WGS) entry which is preliminary data.</text>
</comment>
<name>D6RKI3_COPC7</name>
<gene>
    <name evidence="2" type="ORF">CC1G_13968</name>
</gene>
<dbReference type="Proteomes" id="UP000001861">
    <property type="component" value="Unassembled WGS sequence"/>
</dbReference>
<dbReference type="AlphaFoldDB" id="D6RKI3"/>
<dbReference type="GeneID" id="9379296"/>
<dbReference type="EMBL" id="AACS02000002">
    <property type="protein sequence ID" value="EFI28434.1"/>
    <property type="molecule type" value="Genomic_DNA"/>
</dbReference>
<dbReference type="HOGENOM" id="CLU_2512551_0_0_1"/>
<evidence type="ECO:0000256" key="1">
    <source>
        <dbReference type="SAM" id="MobiDB-lite"/>
    </source>
</evidence>
<dbReference type="InParanoid" id="D6RKI3"/>
<protein>
    <submittedName>
        <fullName evidence="2">Uncharacterized protein</fullName>
    </submittedName>
</protein>
<dbReference type="RefSeq" id="XP_002911928.1">
    <property type="nucleotide sequence ID" value="XM_002911882.1"/>
</dbReference>
<reference evidence="2 3" key="1">
    <citation type="journal article" date="2010" name="Proc. Natl. Acad. Sci. U.S.A.">
        <title>Insights into evolution of multicellular fungi from the assembled chromosomes of the mushroom Coprinopsis cinerea (Coprinus cinereus).</title>
        <authorList>
            <person name="Stajich J.E."/>
            <person name="Wilke S.K."/>
            <person name="Ahren D."/>
            <person name="Au C.H."/>
            <person name="Birren B.W."/>
            <person name="Borodovsky M."/>
            <person name="Burns C."/>
            <person name="Canback B."/>
            <person name="Casselton L.A."/>
            <person name="Cheng C.K."/>
            <person name="Deng J."/>
            <person name="Dietrich F.S."/>
            <person name="Fargo D.C."/>
            <person name="Farman M.L."/>
            <person name="Gathman A.C."/>
            <person name="Goldberg J."/>
            <person name="Guigo R."/>
            <person name="Hoegger P.J."/>
            <person name="Hooker J.B."/>
            <person name="Huggins A."/>
            <person name="James T.Y."/>
            <person name="Kamada T."/>
            <person name="Kilaru S."/>
            <person name="Kodira C."/>
            <person name="Kues U."/>
            <person name="Kupfer D."/>
            <person name="Kwan H.S."/>
            <person name="Lomsadze A."/>
            <person name="Li W."/>
            <person name="Lilly W.W."/>
            <person name="Ma L.J."/>
            <person name="Mackey A.J."/>
            <person name="Manning G."/>
            <person name="Martin F."/>
            <person name="Muraguchi H."/>
            <person name="Natvig D.O."/>
            <person name="Palmerini H."/>
            <person name="Ramesh M.A."/>
            <person name="Rehmeyer C.J."/>
            <person name="Roe B.A."/>
            <person name="Shenoy N."/>
            <person name="Stanke M."/>
            <person name="Ter-Hovhannisyan V."/>
            <person name="Tunlid A."/>
            <person name="Velagapudi R."/>
            <person name="Vision T.J."/>
            <person name="Zeng Q."/>
            <person name="Zolan M.E."/>
            <person name="Pukkila P.J."/>
        </authorList>
    </citation>
    <scope>NUCLEOTIDE SEQUENCE [LARGE SCALE GENOMIC DNA]</scope>
    <source>
        <strain evidence="3">Okayama-7 / 130 / ATCC MYA-4618 / FGSC 9003</strain>
    </source>
</reference>
<proteinExistence type="predicted"/>
<dbReference type="VEuPathDB" id="FungiDB:CC1G_13968"/>
<sequence length="85" mass="9579">MAEVPDFSGHPPIPSSSLSCPSEWPVPRGKSARRQADESVPKRPNATALVLSFNARPRRRRHRISIESKLAQKLKMFALKHRRGP</sequence>
<accession>D6RKI3</accession>
<keyword evidence="3" id="KW-1185">Reference proteome</keyword>
<evidence type="ECO:0000313" key="2">
    <source>
        <dbReference type="EMBL" id="EFI28434.1"/>
    </source>
</evidence>
<feature type="region of interest" description="Disordered" evidence="1">
    <location>
        <begin position="1"/>
        <end position="45"/>
    </location>
</feature>
<evidence type="ECO:0000313" key="3">
    <source>
        <dbReference type="Proteomes" id="UP000001861"/>
    </source>
</evidence>